<evidence type="ECO:0000313" key="9">
    <source>
        <dbReference type="Proteomes" id="UP000824094"/>
    </source>
</evidence>
<sequence>CITQGEAIDYLLRALDEAGNNQVTTFINERLVPALGNIEGITDAISLLPLINGETDSLTYYLTVNMGADAAKAKGFLDRIVGDLISAVITGGLDIGSMELPSTGDTDINALMTEVLDGLQDQLGLFYTKNNDGSINALYQLSFEGSDYAETTVEAIGTIREYKLPNGNSSLHFIGNASNTYNSIQSLNRETTVSMIVAGIVVIIILLLTTTAYWEPVLLLLTIGTAIMMNMGTDMLVGLITGVGGISYMTKGISSALILALTMDYSIFLLHRFKQERRNCATSEEAMISALASSFTAISSSSLTTIASFVALMFMSYTLGLDMGLVLAKGVIFSIACVFFLMPGLILYTEKLIDKTEHKTFNMTFKKFSKFLVKTRFYLPFIIIALIIPCMIFQSQNAFVYGPEASMGGEDSVLSQDLNAVEDAGFGTQNQAIILVPYSWLVDSDAETGYSTEYELTMDLMNIQVNGSSTYIDEKGVEQPYIKAVQSYSLIAQQGMADMMPEKFISQFIPAGENPEYARVVVFLNVPEEGATTTQLIDTIQSMLDEKYSEGILLGQSSATLEIKEIVDYDYNIITYVSIALVALILIFTFKSALIPVILIVIIQGSVYINMIFPYLMGEQIVFIGYMLVSSILLGATIDYAILLTTRYMEHRKSMNKYDAVQHALADSARTLITSAGILASVGAAVMMVSSLPATQVIGGAVLRGGICAFVMVMIPLPQLLILLDKAIMYTTWKGKYNMVDNKSALTAPEIAEPSVDPSAAEKVKSGRKKYREMTKEEREEAIISNILHAVDDPDFNPDDDDTE</sequence>
<comment type="subcellular location">
    <subcellularLocation>
        <location evidence="1">Cell membrane</location>
        <topology evidence="1">Multi-pass membrane protein</topology>
    </subcellularLocation>
</comment>
<evidence type="ECO:0000256" key="6">
    <source>
        <dbReference type="SAM" id="Phobius"/>
    </source>
</evidence>
<feature type="transmembrane region" description="Helical" evidence="6">
    <location>
        <begin position="291"/>
        <end position="314"/>
    </location>
</feature>
<evidence type="ECO:0000313" key="8">
    <source>
        <dbReference type="EMBL" id="HIU59824.1"/>
    </source>
</evidence>
<keyword evidence="3 6" id="KW-0812">Transmembrane</keyword>
<reference evidence="8" key="1">
    <citation type="submission" date="2020-10" db="EMBL/GenBank/DDBJ databases">
        <authorList>
            <person name="Gilroy R."/>
        </authorList>
    </citation>
    <scope>NUCLEOTIDE SEQUENCE</scope>
    <source>
        <strain evidence="8">18911</strain>
    </source>
</reference>
<dbReference type="PANTHER" id="PTHR33406:SF13">
    <property type="entry name" value="MEMBRANE PROTEIN YDFJ"/>
    <property type="match status" value="1"/>
</dbReference>
<feature type="transmembrane region" description="Helical" evidence="6">
    <location>
        <begin position="597"/>
        <end position="617"/>
    </location>
</feature>
<accession>A0A9D1SGQ2</accession>
<gene>
    <name evidence="8" type="ORF">IAB05_00365</name>
</gene>
<feature type="transmembrane region" description="Helical" evidence="6">
    <location>
        <begin position="252"/>
        <end position="270"/>
    </location>
</feature>
<feature type="transmembrane region" description="Helical" evidence="6">
    <location>
        <begin position="326"/>
        <end position="349"/>
    </location>
</feature>
<feature type="domain" description="Membrane transport protein MMPL" evidence="7">
    <location>
        <begin position="518"/>
        <end position="724"/>
    </location>
</feature>
<dbReference type="Gene3D" id="1.20.1640.10">
    <property type="entry name" value="Multidrug efflux transporter AcrB transmembrane domain"/>
    <property type="match status" value="2"/>
</dbReference>
<keyword evidence="4 6" id="KW-1133">Transmembrane helix</keyword>
<keyword evidence="5 6" id="KW-0472">Membrane</keyword>
<proteinExistence type="predicted"/>
<protein>
    <submittedName>
        <fullName evidence="8">MMPL family transporter</fullName>
    </submittedName>
</protein>
<evidence type="ECO:0000256" key="1">
    <source>
        <dbReference type="ARBA" id="ARBA00004651"/>
    </source>
</evidence>
<feature type="transmembrane region" description="Helical" evidence="6">
    <location>
        <begin position="192"/>
        <end position="210"/>
    </location>
</feature>
<dbReference type="InterPro" id="IPR050545">
    <property type="entry name" value="Mycobact_MmpL"/>
</dbReference>
<evidence type="ECO:0000256" key="2">
    <source>
        <dbReference type="ARBA" id="ARBA00022475"/>
    </source>
</evidence>
<feature type="transmembrane region" description="Helical" evidence="6">
    <location>
        <begin position="669"/>
        <end position="689"/>
    </location>
</feature>
<feature type="transmembrane region" description="Helical" evidence="6">
    <location>
        <begin position="377"/>
        <end position="394"/>
    </location>
</feature>
<evidence type="ECO:0000256" key="4">
    <source>
        <dbReference type="ARBA" id="ARBA00022989"/>
    </source>
</evidence>
<evidence type="ECO:0000259" key="7">
    <source>
        <dbReference type="Pfam" id="PF03176"/>
    </source>
</evidence>
<dbReference type="EMBL" id="DVNF01000013">
    <property type="protein sequence ID" value="HIU59824.1"/>
    <property type="molecule type" value="Genomic_DNA"/>
</dbReference>
<dbReference type="Pfam" id="PF03176">
    <property type="entry name" value="MMPL"/>
    <property type="match status" value="2"/>
</dbReference>
<feature type="transmembrane region" description="Helical" evidence="6">
    <location>
        <begin position="573"/>
        <end position="590"/>
    </location>
</feature>
<dbReference type="Proteomes" id="UP000824094">
    <property type="component" value="Unassembled WGS sequence"/>
</dbReference>
<feature type="transmembrane region" description="Helical" evidence="6">
    <location>
        <begin position="623"/>
        <end position="648"/>
    </location>
</feature>
<dbReference type="AlphaFoldDB" id="A0A9D1SGQ2"/>
<keyword evidence="2" id="KW-1003">Cell membrane</keyword>
<organism evidence="8 9">
    <name type="scientific">Candidatus Stercoripulliclostridium merdigallinarum</name>
    <dbReference type="NCBI Taxonomy" id="2840951"/>
    <lineage>
        <taxon>Bacteria</taxon>
        <taxon>Bacillati</taxon>
        <taxon>Bacillota</taxon>
        <taxon>Clostridia</taxon>
        <taxon>Eubacteriales</taxon>
        <taxon>Candidatus Stercoripulliclostridium</taxon>
    </lineage>
</organism>
<evidence type="ECO:0000256" key="3">
    <source>
        <dbReference type="ARBA" id="ARBA00022692"/>
    </source>
</evidence>
<dbReference type="GO" id="GO:0005886">
    <property type="term" value="C:plasma membrane"/>
    <property type="evidence" value="ECO:0007669"/>
    <property type="project" value="UniProtKB-SubCell"/>
</dbReference>
<comment type="caution">
    <text evidence="8">The sequence shown here is derived from an EMBL/GenBank/DDBJ whole genome shotgun (WGS) entry which is preliminary data.</text>
</comment>
<reference evidence="8" key="2">
    <citation type="journal article" date="2021" name="PeerJ">
        <title>Extensive microbial diversity within the chicken gut microbiome revealed by metagenomics and culture.</title>
        <authorList>
            <person name="Gilroy R."/>
            <person name="Ravi A."/>
            <person name="Getino M."/>
            <person name="Pursley I."/>
            <person name="Horton D.L."/>
            <person name="Alikhan N.F."/>
            <person name="Baker D."/>
            <person name="Gharbi K."/>
            <person name="Hall N."/>
            <person name="Watson M."/>
            <person name="Adriaenssens E.M."/>
            <person name="Foster-Nyarko E."/>
            <person name="Jarju S."/>
            <person name="Secka A."/>
            <person name="Antonio M."/>
            <person name="Oren A."/>
            <person name="Chaudhuri R.R."/>
            <person name="La Ragione R."/>
            <person name="Hildebrand F."/>
            <person name="Pallen M.J."/>
        </authorList>
    </citation>
    <scope>NUCLEOTIDE SEQUENCE</scope>
    <source>
        <strain evidence="8">18911</strain>
    </source>
</reference>
<feature type="domain" description="Membrane transport protein MMPL" evidence="7">
    <location>
        <begin position="112"/>
        <end position="351"/>
    </location>
</feature>
<dbReference type="PANTHER" id="PTHR33406">
    <property type="entry name" value="MEMBRANE PROTEIN MJ1562-RELATED"/>
    <property type="match status" value="1"/>
</dbReference>
<dbReference type="SUPFAM" id="SSF82866">
    <property type="entry name" value="Multidrug efflux transporter AcrB transmembrane domain"/>
    <property type="match status" value="2"/>
</dbReference>
<name>A0A9D1SGQ2_9FIRM</name>
<dbReference type="InterPro" id="IPR004869">
    <property type="entry name" value="MMPL_dom"/>
</dbReference>
<feature type="non-terminal residue" evidence="8">
    <location>
        <position position="1"/>
    </location>
</feature>
<evidence type="ECO:0000256" key="5">
    <source>
        <dbReference type="ARBA" id="ARBA00023136"/>
    </source>
</evidence>
<feature type="transmembrane region" description="Helical" evidence="6">
    <location>
        <begin position="701"/>
        <end position="724"/>
    </location>
</feature>